<gene>
    <name evidence="1" type="ORF">BDW47DRAFT_109021</name>
</gene>
<organism evidence="1 2">
    <name type="scientific">Aspergillus candidus</name>
    <dbReference type="NCBI Taxonomy" id="41067"/>
    <lineage>
        <taxon>Eukaryota</taxon>
        <taxon>Fungi</taxon>
        <taxon>Dikarya</taxon>
        <taxon>Ascomycota</taxon>
        <taxon>Pezizomycotina</taxon>
        <taxon>Eurotiomycetes</taxon>
        <taxon>Eurotiomycetidae</taxon>
        <taxon>Eurotiales</taxon>
        <taxon>Aspergillaceae</taxon>
        <taxon>Aspergillus</taxon>
        <taxon>Aspergillus subgen. Circumdati</taxon>
    </lineage>
</organism>
<protein>
    <submittedName>
        <fullName evidence="1">Uncharacterized protein</fullName>
    </submittedName>
</protein>
<proteinExistence type="predicted"/>
<dbReference type="RefSeq" id="XP_024670244.1">
    <property type="nucleotide sequence ID" value="XM_024813364.1"/>
</dbReference>
<accession>A0A2I2F6G4</accession>
<evidence type="ECO:0000313" key="2">
    <source>
        <dbReference type="Proteomes" id="UP000234585"/>
    </source>
</evidence>
<dbReference type="AlphaFoldDB" id="A0A2I2F6G4"/>
<dbReference type="EMBL" id="KZ559153">
    <property type="protein sequence ID" value="PLB36232.1"/>
    <property type="molecule type" value="Genomic_DNA"/>
</dbReference>
<sequence>MLRFFATHDEKISTSSSLGVSPSTFANEKFGGISNTEPAFFPLFGEGRPVLPARAWCDSTPVSGIRNIGAPFPSGKKPPGRVGAEIVCAESYIDSAHDTLVQYAACCFFPFSSSLWKVGGGRMVSFDSDYSGGMALHLFFS</sequence>
<dbReference type="GeneID" id="36520524"/>
<keyword evidence="2" id="KW-1185">Reference proteome</keyword>
<name>A0A2I2F6G4_ASPCN</name>
<evidence type="ECO:0000313" key="1">
    <source>
        <dbReference type="EMBL" id="PLB36232.1"/>
    </source>
</evidence>
<reference evidence="1 2" key="1">
    <citation type="submission" date="2017-12" db="EMBL/GenBank/DDBJ databases">
        <authorList>
            <consortium name="DOE Joint Genome Institute"/>
            <person name="Haridas S."/>
            <person name="Kjaerbolling I."/>
            <person name="Vesth T.C."/>
            <person name="Frisvad J.C."/>
            <person name="Nybo J.L."/>
            <person name="Theobald S."/>
            <person name="Kuo A."/>
            <person name="Bowyer P."/>
            <person name="Matsuda Y."/>
            <person name="Mondo S."/>
            <person name="Lyhne E.K."/>
            <person name="Kogle M.E."/>
            <person name="Clum A."/>
            <person name="Lipzen A."/>
            <person name="Salamov A."/>
            <person name="Ngan C.Y."/>
            <person name="Daum C."/>
            <person name="Chiniquy J."/>
            <person name="Barry K."/>
            <person name="LaButti K."/>
            <person name="Simmons B.A."/>
            <person name="Magnuson J.K."/>
            <person name="Mortensen U.H."/>
            <person name="Larsen T.O."/>
            <person name="Grigoriev I.V."/>
            <person name="Baker S.E."/>
            <person name="Andersen M.R."/>
            <person name="Nordberg H.P."/>
            <person name="Cantor M.N."/>
            <person name="Hua S.X."/>
        </authorList>
    </citation>
    <scope>NUCLEOTIDE SEQUENCE [LARGE SCALE GENOMIC DNA]</scope>
    <source>
        <strain evidence="1 2">CBS 102.13</strain>
    </source>
</reference>
<dbReference type="Proteomes" id="UP000234585">
    <property type="component" value="Unassembled WGS sequence"/>
</dbReference>